<evidence type="ECO:0000313" key="2">
    <source>
        <dbReference type="EMBL" id="GHH74997.1"/>
    </source>
</evidence>
<keyword evidence="1" id="KW-0732">Signal</keyword>
<keyword evidence="3" id="KW-1185">Reference proteome</keyword>
<feature type="chain" id="PRO_5037917329" evidence="1">
    <location>
        <begin position="32"/>
        <end position="142"/>
    </location>
</feature>
<sequence length="142" mass="14877">MSRIARSTGRLLATLAGTAALTIAVAGTASAFHCYKEDWNDAAYAHLSQGGTPWQPLSNLGEMVVAEELGLPQCTFVVDGVVADFMTAKGLTEEPLIHTRAVVGGGAAHQGKDVPPFNYLTDADFVLLESLLGEAIEDCLSA</sequence>
<protein>
    <submittedName>
        <fullName evidence="2">Uncharacterized protein</fullName>
    </submittedName>
</protein>
<reference evidence="2" key="1">
    <citation type="journal article" date="2014" name="Int. J. Syst. Evol. Microbiol.">
        <title>Complete genome sequence of Corynebacterium casei LMG S-19264T (=DSM 44701T), isolated from a smear-ripened cheese.</title>
        <authorList>
            <consortium name="US DOE Joint Genome Institute (JGI-PGF)"/>
            <person name="Walter F."/>
            <person name="Albersmeier A."/>
            <person name="Kalinowski J."/>
            <person name="Ruckert C."/>
        </authorList>
    </citation>
    <scope>NUCLEOTIDE SEQUENCE</scope>
    <source>
        <strain evidence="2">CGMCC 4.7398</strain>
    </source>
</reference>
<feature type="signal peptide" evidence="1">
    <location>
        <begin position="1"/>
        <end position="31"/>
    </location>
</feature>
<evidence type="ECO:0000313" key="3">
    <source>
        <dbReference type="Proteomes" id="UP000627369"/>
    </source>
</evidence>
<organism evidence="2 3">
    <name type="scientific">Promicromonospora soli</name>
    <dbReference type="NCBI Taxonomy" id="2035533"/>
    <lineage>
        <taxon>Bacteria</taxon>
        <taxon>Bacillati</taxon>
        <taxon>Actinomycetota</taxon>
        <taxon>Actinomycetes</taxon>
        <taxon>Micrococcales</taxon>
        <taxon>Promicromonosporaceae</taxon>
        <taxon>Promicromonospora</taxon>
    </lineage>
</organism>
<gene>
    <name evidence="2" type="ORF">GCM10017772_30250</name>
</gene>
<evidence type="ECO:0000256" key="1">
    <source>
        <dbReference type="SAM" id="SignalP"/>
    </source>
</evidence>
<comment type="caution">
    <text evidence="2">The sequence shown here is derived from an EMBL/GenBank/DDBJ whole genome shotgun (WGS) entry which is preliminary data.</text>
</comment>
<dbReference type="Proteomes" id="UP000627369">
    <property type="component" value="Unassembled WGS sequence"/>
</dbReference>
<dbReference type="EMBL" id="BNAS01000004">
    <property type="protein sequence ID" value="GHH74997.1"/>
    <property type="molecule type" value="Genomic_DNA"/>
</dbReference>
<dbReference type="RefSeq" id="WP_189670084.1">
    <property type="nucleotide sequence ID" value="NZ_BNAS01000004.1"/>
</dbReference>
<dbReference type="AlphaFoldDB" id="A0A919KWD9"/>
<reference evidence="2" key="2">
    <citation type="submission" date="2020-09" db="EMBL/GenBank/DDBJ databases">
        <authorList>
            <person name="Sun Q."/>
            <person name="Zhou Y."/>
        </authorList>
    </citation>
    <scope>NUCLEOTIDE SEQUENCE</scope>
    <source>
        <strain evidence="2">CGMCC 4.7398</strain>
    </source>
</reference>
<proteinExistence type="predicted"/>
<name>A0A919KWD9_9MICO</name>
<accession>A0A919KWD9</accession>